<dbReference type="Gene3D" id="1.10.10.10">
    <property type="entry name" value="Winged helix-like DNA-binding domain superfamily/Winged helix DNA-binding domain"/>
    <property type="match status" value="1"/>
</dbReference>
<reference evidence="3" key="1">
    <citation type="submission" date="2016-10" db="EMBL/GenBank/DDBJ databases">
        <authorList>
            <person name="Varghese N."/>
            <person name="Submissions S."/>
        </authorList>
    </citation>
    <scope>NUCLEOTIDE SEQUENCE [LARGE SCALE GENOMIC DNA]</scope>
    <source>
        <strain evidence="3">DSM 45459</strain>
    </source>
</reference>
<organism evidence="2 3">
    <name type="scientific">Actinopolyspora saharensis</name>
    <dbReference type="NCBI Taxonomy" id="995062"/>
    <lineage>
        <taxon>Bacteria</taxon>
        <taxon>Bacillati</taxon>
        <taxon>Actinomycetota</taxon>
        <taxon>Actinomycetes</taxon>
        <taxon>Actinopolysporales</taxon>
        <taxon>Actinopolysporaceae</taxon>
        <taxon>Actinopolyspora</taxon>
    </lineage>
</organism>
<dbReference type="AlphaFoldDB" id="A0A1H1F301"/>
<dbReference type="GO" id="GO:0003677">
    <property type="term" value="F:DNA binding"/>
    <property type="evidence" value="ECO:0007669"/>
    <property type="project" value="UniProtKB-KW"/>
</dbReference>
<feature type="domain" description="Winged helix DNA-binding" evidence="1">
    <location>
        <begin position="21"/>
        <end position="100"/>
    </location>
</feature>
<dbReference type="PANTHER" id="PTHR37318:SF1">
    <property type="entry name" value="BSL7504 PROTEIN"/>
    <property type="match status" value="1"/>
</dbReference>
<dbReference type="PANTHER" id="PTHR37318">
    <property type="entry name" value="BSL7504 PROTEIN"/>
    <property type="match status" value="1"/>
</dbReference>
<dbReference type="Proteomes" id="UP000199301">
    <property type="component" value="Unassembled WGS sequence"/>
</dbReference>
<dbReference type="RefSeq" id="WP_092524558.1">
    <property type="nucleotide sequence ID" value="NZ_FNKO01000002.1"/>
</dbReference>
<name>A0A1H1F301_9ACTN</name>
<dbReference type="Pfam" id="PF13601">
    <property type="entry name" value="HTH_34"/>
    <property type="match status" value="1"/>
</dbReference>
<evidence type="ECO:0000259" key="1">
    <source>
        <dbReference type="Pfam" id="PF13601"/>
    </source>
</evidence>
<dbReference type="EMBL" id="FNKO01000002">
    <property type="protein sequence ID" value="SDQ95365.1"/>
    <property type="molecule type" value="Genomic_DNA"/>
</dbReference>
<dbReference type="SUPFAM" id="SSF46785">
    <property type="entry name" value="Winged helix' DNA-binding domain"/>
    <property type="match status" value="1"/>
</dbReference>
<keyword evidence="2" id="KW-0238">DNA-binding</keyword>
<dbReference type="InterPro" id="IPR027395">
    <property type="entry name" value="WH_DNA-bd_dom"/>
</dbReference>
<evidence type="ECO:0000313" key="2">
    <source>
        <dbReference type="EMBL" id="SDQ95365.1"/>
    </source>
</evidence>
<dbReference type="OrthoDB" id="4952043at2"/>
<protein>
    <submittedName>
        <fullName evidence="2">Winged helix DNA-binding domain-containing protein</fullName>
    </submittedName>
</protein>
<evidence type="ECO:0000313" key="3">
    <source>
        <dbReference type="Proteomes" id="UP000199301"/>
    </source>
</evidence>
<dbReference type="InterPro" id="IPR036388">
    <property type="entry name" value="WH-like_DNA-bd_sf"/>
</dbReference>
<sequence length="109" mass="12059">MNGGSGGHPRHGLDTLIHTPVRLSVMSALAEADHVEFRFLRDSIEVSDSLLAKHLGTLEEAGYITSVKGHVLRRPRTWFSLTSTGRAAFDSYLASLRMIVDHDVEEEQS</sequence>
<accession>A0A1H1F301</accession>
<dbReference type="STRING" id="995062.SAMN04489718_2814"/>
<dbReference type="InterPro" id="IPR036390">
    <property type="entry name" value="WH_DNA-bd_sf"/>
</dbReference>
<gene>
    <name evidence="2" type="ORF">SAMN04489718_2814</name>
</gene>
<proteinExistence type="predicted"/>
<keyword evidence="3" id="KW-1185">Reference proteome</keyword>